<dbReference type="AlphaFoldDB" id="A0AAE9DVJ3"/>
<protein>
    <submittedName>
        <fullName evidence="3">Uncharacterized protein</fullName>
    </submittedName>
</protein>
<keyword evidence="2" id="KW-1133">Transmembrane helix</keyword>
<dbReference type="SUPFAM" id="SSF52799">
    <property type="entry name" value="(Phosphotyrosine protein) phosphatases II"/>
    <property type="match status" value="1"/>
</dbReference>
<feature type="transmembrane region" description="Helical" evidence="2">
    <location>
        <begin position="362"/>
        <end position="380"/>
    </location>
</feature>
<dbReference type="Gene3D" id="3.90.190.10">
    <property type="entry name" value="Protein tyrosine phosphatase superfamily"/>
    <property type="match status" value="1"/>
</dbReference>
<proteinExistence type="predicted"/>
<evidence type="ECO:0000256" key="1">
    <source>
        <dbReference type="SAM" id="MobiDB-lite"/>
    </source>
</evidence>
<dbReference type="Proteomes" id="UP000827892">
    <property type="component" value="Chromosome I"/>
</dbReference>
<keyword evidence="2" id="KW-0812">Transmembrane</keyword>
<reference evidence="3 4" key="1">
    <citation type="submission" date="2022-05" db="EMBL/GenBank/DDBJ databases">
        <title>Chromosome-level reference genomes for two strains of Caenorhabditis briggsae: an improved platform for comparative genomics.</title>
        <authorList>
            <person name="Stevens L."/>
            <person name="Andersen E.C."/>
        </authorList>
    </citation>
    <scope>NUCLEOTIDE SEQUENCE [LARGE SCALE GENOMIC DNA]</scope>
    <source>
        <strain evidence="3">QX1410_ONT</strain>
        <tissue evidence="3">Whole-organism</tissue>
    </source>
</reference>
<evidence type="ECO:0000256" key="2">
    <source>
        <dbReference type="SAM" id="Phobius"/>
    </source>
</evidence>
<gene>
    <name evidence="3" type="ORF">L3Y34_016134</name>
</gene>
<sequence length="479" mass="54199">MPYRGRNGFAAHFRARLYAPSSERDGFDDLMARVSRMGGTSPTGTEKKESVGDSKKVEKDDNNVFKRMKKFMTRIFGARKNGEGVARMIEKLEQGQLTFKRTSSVVVQVKLDATVQVEKVQVDGPIGDANQEKANELCSMDELELIALQEKLDVEDSFKKEDQQIQSQLDVEAIENLEHLCKIFEDSFKNRAGMIREVAFGENGNKKKVAEASGSSSGSNVEPSIFDIVKSIREQRPRAVESLTQYVSLCTTLFSYVKMSSWRSKLPTVTQVQYFLKGIVHEQEVDYSRFETRLDGSDVITFKENDKAFRLFGTNVHVKVGSYIACAIGFAVTIAFCVSYSLFHSRGQGRNPFIDHLEIIDLIFAFLVGLPCHVLLFYGLQKSKKVFFSPFLVFYMTNFILNCIFTILTLGAFAMDVHRRVFGNIRFDLGWTLFQIAFTAAQGLAIYVVMRGRKYVAAKSFWMDKYNQRTGPDDIIDAA</sequence>
<dbReference type="InterPro" id="IPR029021">
    <property type="entry name" value="Prot-tyrosine_phosphatase-like"/>
</dbReference>
<evidence type="ECO:0000313" key="3">
    <source>
        <dbReference type="EMBL" id="ULU13421.1"/>
    </source>
</evidence>
<keyword evidence="2" id="KW-0472">Membrane</keyword>
<feature type="transmembrane region" description="Helical" evidence="2">
    <location>
        <begin position="429"/>
        <end position="450"/>
    </location>
</feature>
<feature type="transmembrane region" description="Helical" evidence="2">
    <location>
        <begin position="392"/>
        <end position="414"/>
    </location>
</feature>
<accession>A0AAE9DVJ3</accession>
<name>A0AAE9DVJ3_CAEBR</name>
<feature type="compositionally biased region" description="Basic and acidic residues" evidence="1">
    <location>
        <begin position="45"/>
        <end position="59"/>
    </location>
</feature>
<organism evidence="3 4">
    <name type="scientific">Caenorhabditis briggsae</name>
    <dbReference type="NCBI Taxonomy" id="6238"/>
    <lineage>
        <taxon>Eukaryota</taxon>
        <taxon>Metazoa</taxon>
        <taxon>Ecdysozoa</taxon>
        <taxon>Nematoda</taxon>
        <taxon>Chromadorea</taxon>
        <taxon>Rhabditida</taxon>
        <taxon>Rhabditina</taxon>
        <taxon>Rhabditomorpha</taxon>
        <taxon>Rhabditoidea</taxon>
        <taxon>Rhabditidae</taxon>
        <taxon>Peloderinae</taxon>
        <taxon>Caenorhabditis</taxon>
    </lineage>
</organism>
<evidence type="ECO:0000313" key="4">
    <source>
        <dbReference type="Proteomes" id="UP000827892"/>
    </source>
</evidence>
<feature type="transmembrane region" description="Helical" evidence="2">
    <location>
        <begin position="320"/>
        <end position="342"/>
    </location>
</feature>
<dbReference type="EMBL" id="CP090891">
    <property type="protein sequence ID" value="ULU13421.1"/>
    <property type="molecule type" value="Genomic_DNA"/>
</dbReference>
<feature type="region of interest" description="Disordered" evidence="1">
    <location>
        <begin position="34"/>
        <end position="59"/>
    </location>
</feature>